<feature type="transmembrane region" description="Helical" evidence="9">
    <location>
        <begin position="262"/>
        <end position="282"/>
    </location>
</feature>
<feature type="transmembrane region" description="Helical" evidence="9">
    <location>
        <begin position="144"/>
        <end position="171"/>
    </location>
</feature>
<reference evidence="11" key="1">
    <citation type="submission" date="2020-08" db="EMBL/GenBank/DDBJ databases">
        <title>Genomic Encyclopedia of Type Strains, Phase IV (KMG-V): Genome sequencing to study the core and pangenomes of soil and plant-associated prokaryotes.</title>
        <authorList>
            <person name="Whitman W."/>
        </authorList>
    </citation>
    <scope>NUCLEOTIDE SEQUENCE [LARGE SCALE GENOMIC DNA]</scope>
    <source>
        <strain evidence="11">M8UP27</strain>
    </source>
</reference>
<dbReference type="InterPro" id="IPR029787">
    <property type="entry name" value="Nucleotide_cyclase"/>
</dbReference>
<dbReference type="Gene3D" id="3.30.70.270">
    <property type="match status" value="1"/>
</dbReference>
<keyword evidence="3" id="KW-1003">Cell membrane</keyword>
<dbReference type="SMART" id="SM00267">
    <property type="entry name" value="GGDEF"/>
    <property type="match status" value="1"/>
</dbReference>
<evidence type="ECO:0000256" key="9">
    <source>
        <dbReference type="SAM" id="Phobius"/>
    </source>
</evidence>
<keyword evidence="12" id="KW-1185">Reference proteome</keyword>
<organism evidence="11 12">
    <name type="scientific">Tunturiibacter empetritectus</name>
    <dbReference type="NCBI Taxonomy" id="3069691"/>
    <lineage>
        <taxon>Bacteria</taxon>
        <taxon>Pseudomonadati</taxon>
        <taxon>Acidobacteriota</taxon>
        <taxon>Terriglobia</taxon>
        <taxon>Terriglobales</taxon>
        <taxon>Acidobacteriaceae</taxon>
        <taxon>Tunturiibacter</taxon>
    </lineage>
</organism>
<dbReference type="EMBL" id="JACHDY010000001">
    <property type="protein sequence ID" value="MBB5316596.1"/>
    <property type="molecule type" value="Genomic_DNA"/>
</dbReference>
<evidence type="ECO:0000256" key="8">
    <source>
        <dbReference type="SAM" id="Coils"/>
    </source>
</evidence>
<evidence type="ECO:0000256" key="7">
    <source>
        <dbReference type="ARBA" id="ARBA00034247"/>
    </source>
</evidence>
<dbReference type="InterPro" id="IPR007895">
    <property type="entry name" value="MASE1"/>
</dbReference>
<feature type="transmembrane region" description="Helical" evidence="9">
    <location>
        <begin position="240"/>
        <end position="257"/>
    </location>
</feature>
<comment type="subcellular location">
    <subcellularLocation>
        <location evidence="1">Cell membrane</location>
        <topology evidence="1">Multi-pass membrane protein</topology>
    </subcellularLocation>
</comment>
<evidence type="ECO:0000313" key="12">
    <source>
        <dbReference type="Proteomes" id="UP000568106"/>
    </source>
</evidence>
<dbReference type="EC" id="2.7.7.65" evidence="2"/>
<dbReference type="AlphaFoldDB" id="A0A7W8IHV4"/>
<feature type="transmembrane region" description="Helical" evidence="9">
    <location>
        <begin position="36"/>
        <end position="56"/>
    </location>
</feature>
<dbReference type="PANTHER" id="PTHR45138">
    <property type="entry name" value="REGULATORY COMPONENTS OF SENSORY TRANSDUCTION SYSTEM"/>
    <property type="match status" value="1"/>
</dbReference>
<feature type="coiled-coil region" evidence="8">
    <location>
        <begin position="311"/>
        <end position="338"/>
    </location>
</feature>
<evidence type="ECO:0000313" key="11">
    <source>
        <dbReference type="EMBL" id="MBB5316596.1"/>
    </source>
</evidence>
<dbReference type="PROSITE" id="PS50887">
    <property type="entry name" value="GGDEF"/>
    <property type="match status" value="1"/>
</dbReference>
<dbReference type="PANTHER" id="PTHR45138:SF9">
    <property type="entry name" value="DIGUANYLATE CYCLASE DGCM-RELATED"/>
    <property type="match status" value="1"/>
</dbReference>
<comment type="caution">
    <text evidence="11">The sequence shown here is derived from an EMBL/GenBank/DDBJ whole genome shotgun (WGS) entry which is preliminary data.</text>
</comment>
<feature type="domain" description="GGDEF" evidence="10">
    <location>
        <begin position="366"/>
        <end position="502"/>
    </location>
</feature>
<evidence type="ECO:0000256" key="6">
    <source>
        <dbReference type="ARBA" id="ARBA00023136"/>
    </source>
</evidence>
<feature type="transmembrane region" description="Helical" evidence="9">
    <location>
        <begin position="109"/>
        <end position="132"/>
    </location>
</feature>
<keyword evidence="5 9" id="KW-1133">Transmembrane helix</keyword>
<evidence type="ECO:0000256" key="3">
    <source>
        <dbReference type="ARBA" id="ARBA00022475"/>
    </source>
</evidence>
<feature type="transmembrane region" description="Helical" evidence="9">
    <location>
        <begin position="62"/>
        <end position="78"/>
    </location>
</feature>
<protein>
    <recommendedName>
        <fullName evidence="2">diguanylate cyclase</fullName>
        <ecNumber evidence="2">2.7.7.65</ecNumber>
    </recommendedName>
</protein>
<keyword evidence="8" id="KW-0175">Coiled coil</keyword>
<feature type="transmembrane region" description="Helical" evidence="9">
    <location>
        <begin position="183"/>
        <end position="202"/>
    </location>
</feature>
<dbReference type="Proteomes" id="UP000568106">
    <property type="component" value="Unassembled WGS sequence"/>
</dbReference>
<evidence type="ECO:0000256" key="5">
    <source>
        <dbReference type="ARBA" id="ARBA00022989"/>
    </source>
</evidence>
<dbReference type="FunFam" id="3.30.70.270:FF:000001">
    <property type="entry name" value="Diguanylate cyclase domain protein"/>
    <property type="match status" value="1"/>
</dbReference>
<dbReference type="InterPro" id="IPR043128">
    <property type="entry name" value="Rev_trsase/Diguanyl_cyclase"/>
</dbReference>
<evidence type="ECO:0000256" key="4">
    <source>
        <dbReference type="ARBA" id="ARBA00022692"/>
    </source>
</evidence>
<dbReference type="SUPFAM" id="SSF55073">
    <property type="entry name" value="Nucleotide cyclase"/>
    <property type="match status" value="1"/>
</dbReference>
<accession>A0A7W8IHV4</accession>
<feature type="transmembrane region" description="Helical" evidence="9">
    <location>
        <begin position="294"/>
        <end position="315"/>
    </location>
</feature>
<keyword evidence="6 9" id="KW-0472">Membrane</keyword>
<dbReference type="InterPro" id="IPR050469">
    <property type="entry name" value="Diguanylate_Cyclase"/>
</dbReference>
<dbReference type="Pfam" id="PF05231">
    <property type="entry name" value="MASE1"/>
    <property type="match status" value="1"/>
</dbReference>
<dbReference type="NCBIfam" id="TIGR00254">
    <property type="entry name" value="GGDEF"/>
    <property type="match status" value="1"/>
</dbReference>
<proteinExistence type="predicted"/>
<comment type="catalytic activity">
    <reaction evidence="7">
        <text>2 GTP = 3',3'-c-di-GMP + 2 diphosphate</text>
        <dbReference type="Rhea" id="RHEA:24898"/>
        <dbReference type="ChEBI" id="CHEBI:33019"/>
        <dbReference type="ChEBI" id="CHEBI:37565"/>
        <dbReference type="ChEBI" id="CHEBI:58805"/>
        <dbReference type="EC" id="2.7.7.65"/>
    </reaction>
</comment>
<dbReference type="GO" id="GO:0043709">
    <property type="term" value="P:cell adhesion involved in single-species biofilm formation"/>
    <property type="evidence" value="ECO:0007669"/>
    <property type="project" value="TreeGrafter"/>
</dbReference>
<sequence length="516" mass="56342">MDISKTVGEASLDVELAHCAAPETTYAQSRSESIRWGHLTATFFILLLFSWLGIVLSRQSDGVATIWFTNGLLFALVVTRPKKTWIPYFIAGFLADTLADVLYGDPLRLAVGVSVANSVEVITSSVLLTRWFGSPLQLTKRVPLLGFLGVAVVGATAVTSALGASWTMLFVNAGPWWMLFRTWYLGDVLGMAIIAPLVFILQRPGFFTMLHSQQLPRTLLLLMVPAAATALVFSHSKDPLIFFIFPALLLVVFRLGFPGTVLAVFVIALISIWFTVTGHGPLMLITGTNLLHKIVVEQIFLAVALFTFFPVAALLEERKALEISLQKSELRYRELANADALTGLANRRAFDERLEVAWYRAMREEQSLALLLIDVDLFKAYNDLNGHVGGDECLRCIAKVIASALQGKAEIAARFGGEEFAVILQNTTIEVAMQVGEDVREAVASLKVPHSGNQLGIQTISVGVAAEVPNRNATVISLLTASDHALYRAKYLGRNRVESAAAVMPKSEMFTADSTV</sequence>
<dbReference type="Pfam" id="PF00990">
    <property type="entry name" value="GGDEF"/>
    <property type="match status" value="1"/>
</dbReference>
<keyword evidence="4 9" id="KW-0812">Transmembrane</keyword>
<dbReference type="InterPro" id="IPR000160">
    <property type="entry name" value="GGDEF_dom"/>
</dbReference>
<dbReference type="GO" id="GO:0052621">
    <property type="term" value="F:diguanylate cyclase activity"/>
    <property type="evidence" value="ECO:0007669"/>
    <property type="project" value="UniProtKB-EC"/>
</dbReference>
<evidence type="ECO:0000259" key="10">
    <source>
        <dbReference type="PROSITE" id="PS50887"/>
    </source>
</evidence>
<dbReference type="CDD" id="cd01949">
    <property type="entry name" value="GGDEF"/>
    <property type="match status" value="1"/>
</dbReference>
<evidence type="ECO:0000256" key="1">
    <source>
        <dbReference type="ARBA" id="ARBA00004651"/>
    </source>
</evidence>
<feature type="transmembrane region" description="Helical" evidence="9">
    <location>
        <begin position="214"/>
        <end position="234"/>
    </location>
</feature>
<gene>
    <name evidence="11" type="ORF">HDF09_001246</name>
</gene>
<dbReference type="GO" id="GO:0005886">
    <property type="term" value="C:plasma membrane"/>
    <property type="evidence" value="ECO:0007669"/>
    <property type="project" value="UniProtKB-SubCell"/>
</dbReference>
<dbReference type="GO" id="GO:1902201">
    <property type="term" value="P:negative regulation of bacterial-type flagellum-dependent cell motility"/>
    <property type="evidence" value="ECO:0007669"/>
    <property type="project" value="TreeGrafter"/>
</dbReference>
<evidence type="ECO:0000256" key="2">
    <source>
        <dbReference type="ARBA" id="ARBA00012528"/>
    </source>
</evidence>
<name>A0A7W8IHV4_9BACT</name>